<comment type="caution">
    <text evidence="4">The sequence shown here is derived from an EMBL/GenBank/DDBJ whole genome shotgun (WGS) entry which is preliminary data.</text>
</comment>
<dbReference type="InterPro" id="IPR000219">
    <property type="entry name" value="DH_dom"/>
</dbReference>
<evidence type="ECO:0000313" key="5">
    <source>
        <dbReference type="Proteomes" id="UP001651158"/>
    </source>
</evidence>
<feature type="domain" description="DH" evidence="3">
    <location>
        <begin position="11"/>
        <end position="233"/>
    </location>
</feature>
<evidence type="ECO:0000313" key="4">
    <source>
        <dbReference type="EMBL" id="KAL5103470.1"/>
    </source>
</evidence>
<feature type="region of interest" description="Disordered" evidence="2">
    <location>
        <begin position="717"/>
        <end position="784"/>
    </location>
</feature>
<dbReference type="PROSITE" id="PS50010">
    <property type="entry name" value="DH_2"/>
    <property type="match status" value="1"/>
</dbReference>
<evidence type="ECO:0000256" key="2">
    <source>
        <dbReference type="SAM" id="MobiDB-lite"/>
    </source>
</evidence>
<dbReference type="Pfam" id="PF00621">
    <property type="entry name" value="RhoGEF"/>
    <property type="match status" value="1"/>
</dbReference>
<dbReference type="SMART" id="SM00325">
    <property type="entry name" value="RhoGEF"/>
    <property type="match status" value="1"/>
</dbReference>
<accession>A0ABR4Q1C9</accession>
<organism evidence="4 5">
    <name type="scientific">Taenia crassiceps</name>
    <dbReference type="NCBI Taxonomy" id="6207"/>
    <lineage>
        <taxon>Eukaryota</taxon>
        <taxon>Metazoa</taxon>
        <taxon>Spiralia</taxon>
        <taxon>Lophotrochozoa</taxon>
        <taxon>Platyhelminthes</taxon>
        <taxon>Cestoda</taxon>
        <taxon>Eucestoda</taxon>
        <taxon>Cyclophyllidea</taxon>
        <taxon>Taeniidae</taxon>
        <taxon>Taenia</taxon>
    </lineage>
</organism>
<dbReference type="EMBL" id="JAKROA010000017">
    <property type="protein sequence ID" value="KAL5103470.1"/>
    <property type="molecule type" value="Genomic_DNA"/>
</dbReference>
<feature type="compositionally biased region" description="Low complexity" evidence="2">
    <location>
        <begin position="514"/>
        <end position="527"/>
    </location>
</feature>
<proteinExistence type="predicted"/>
<feature type="compositionally biased region" description="Low complexity" evidence="2">
    <location>
        <begin position="943"/>
        <end position="962"/>
    </location>
</feature>
<feature type="region of interest" description="Disordered" evidence="2">
    <location>
        <begin position="932"/>
        <end position="980"/>
    </location>
</feature>
<feature type="region of interest" description="Disordered" evidence="2">
    <location>
        <begin position="514"/>
        <end position="540"/>
    </location>
</feature>
<feature type="compositionally biased region" description="Polar residues" evidence="2">
    <location>
        <begin position="932"/>
        <end position="941"/>
    </location>
</feature>
<feature type="region of interest" description="Disordered" evidence="2">
    <location>
        <begin position="866"/>
        <end position="920"/>
    </location>
</feature>
<evidence type="ECO:0000259" key="3">
    <source>
        <dbReference type="PROSITE" id="PS50010"/>
    </source>
</evidence>
<reference evidence="4 5" key="1">
    <citation type="journal article" date="2022" name="Front. Cell. Infect. Microbiol.">
        <title>The Genomes of Two Strains of Taenia crassiceps the Animal Model for the Study of Human Cysticercosis.</title>
        <authorList>
            <person name="Bobes R.J."/>
            <person name="Estrada K."/>
            <person name="Rios-Valencia D.G."/>
            <person name="Calderon-Gallegos A."/>
            <person name="de la Torre P."/>
            <person name="Carrero J.C."/>
            <person name="Sanchez-Flores A."/>
            <person name="Laclette J.P."/>
        </authorList>
    </citation>
    <scope>NUCLEOTIDE SEQUENCE [LARGE SCALE GENOMIC DNA]</scope>
    <source>
        <strain evidence="4">WFUcys</strain>
    </source>
</reference>
<gene>
    <name evidence="4" type="ORF">TcWFU_001201</name>
</gene>
<protein>
    <submittedName>
        <fullName evidence="4">Kalirin</fullName>
    </submittedName>
</protein>
<dbReference type="Gene3D" id="1.20.900.10">
    <property type="entry name" value="Dbl homology (DH) domain"/>
    <property type="match status" value="1"/>
</dbReference>
<sequence>MSSSPEALLEYRQQPLLELFHSEENYVQQLQLVRDTYMTVVNTQTLSPPTPSLARSESCRSDYSMISNPSSPLPPPPPSLSSSPSPPPPTPPTELANRWRVVWGNWIQLTEWHSQFVEKLRSAVYEQPDNVPRLFLNSQSRLRSMYMKYCENYSKAVDLVAQFKAYFEDLRCFYYDKNDILSRLMQPIQRVTRYHLPMTEALKLTEQAGAPECGVWKAAVAVLKNVPNDVQLMLEAAQIVGFPGSVTNQGNLRLFGAMYVARTTRGDLQTARTVARQVLAKSSTHYSYSQDGAPLVVKRRAVASTTFIRLNSDQKNIECSQCRLLAKCCTAAQKSINLHFTECRVFLFDQCLIITEDSTSSSTNNSAPEATAVGNGFQANFGRVVFGSGSLVHRTGNTRFDLKPQRPQRLQTDDGNHMPLFAGGRSPAIRRTVHIRRHGSHLSSLESDLGSTWPKLGGSAPSDPFRQSSYKFLHAIKVNRMAFVPYWLSSNMEYPDSPEVKSRILQNAAVLKTSATNDTSTTDASSNVTPRHPLSESGELESTCKTTVSAGCCAPDRLWFAVADESPSSEVVFILDPGTEAARDAWLRELADIATMQAQLQLALQNPRRFHFVCGMRRQAKTLSSTDMTSLCTNWRSNQRNAFLSAHSSTTQLVDSGGDNNNAAVDGNADKIQGSIHFRGVSAPQVDWWKQVPENRSLERWTESEASPEHSHQVDFLTGVPHDTSVPNIVQTPDDVFLPDSASNQTPSEDSNHLQLPADGQRTHFRRRSLSQGDADPPSERSQLSRQLAIHINTPSPSSLSEQSSICAATTDITPSSGCTHKKGFSEILSSLQTSRSASTSQTSANPTQIRRRLFRWSIVDKTTMIESPKPSPVPPRLLSPQSAIPPPRPPPPRPPPPSPASTHLTEAINESSKSSLPFDPKTQQLLRHTHSTTAVNAEPTSQRKQSSSRMLSRLRSSFRISGGRGSTTATDNIKHGIPTTLTPTKMTTIRANHLPNTLTSSGI</sequence>
<name>A0ABR4Q1C9_9CEST</name>
<feature type="compositionally biased region" description="Polar residues" evidence="2">
    <location>
        <begin position="901"/>
        <end position="920"/>
    </location>
</feature>
<dbReference type="Proteomes" id="UP001651158">
    <property type="component" value="Unassembled WGS sequence"/>
</dbReference>
<feature type="region of interest" description="Disordered" evidence="2">
    <location>
        <begin position="44"/>
        <end position="93"/>
    </location>
</feature>
<dbReference type="InterPro" id="IPR035899">
    <property type="entry name" value="DBL_dom_sf"/>
</dbReference>
<dbReference type="InterPro" id="IPR051336">
    <property type="entry name" value="RhoGEF_Guanine_NuclExch_SF"/>
</dbReference>
<dbReference type="PANTHER" id="PTHR22826:SF117">
    <property type="entry name" value="PLECKSTRIN HOMOLOGY DOMAIN-CONTAINING FAMILY G MEMBER 4B-RELATED"/>
    <property type="match status" value="1"/>
</dbReference>
<dbReference type="SUPFAM" id="SSF48065">
    <property type="entry name" value="DBL homology domain (DH-domain)"/>
    <property type="match status" value="1"/>
</dbReference>
<keyword evidence="5" id="KW-1185">Reference proteome</keyword>
<feature type="compositionally biased region" description="Pro residues" evidence="2">
    <location>
        <begin position="71"/>
        <end position="92"/>
    </location>
</feature>
<keyword evidence="1" id="KW-0344">Guanine-nucleotide releasing factor</keyword>
<feature type="compositionally biased region" description="Pro residues" evidence="2">
    <location>
        <begin position="870"/>
        <end position="900"/>
    </location>
</feature>
<dbReference type="PANTHER" id="PTHR22826">
    <property type="entry name" value="RHO GUANINE EXCHANGE FACTOR-RELATED"/>
    <property type="match status" value="1"/>
</dbReference>
<evidence type="ECO:0000256" key="1">
    <source>
        <dbReference type="ARBA" id="ARBA00022658"/>
    </source>
</evidence>